<evidence type="ECO:0008006" key="4">
    <source>
        <dbReference type="Google" id="ProtNLM"/>
    </source>
</evidence>
<dbReference type="AlphaFoldDB" id="A0A7W3RHH4"/>
<dbReference type="RefSeq" id="WP_182527772.1">
    <property type="nucleotide sequence ID" value="NZ_JACJHT010000006.1"/>
</dbReference>
<protein>
    <recommendedName>
        <fullName evidence="4">HTH merR-type domain-containing protein</fullName>
    </recommendedName>
</protein>
<evidence type="ECO:0000313" key="2">
    <source>
        <dbReference type="EMBL" id="MBA9041762.1"/>
    </source>
</evidence>
<sequence length="193" mass="23487">MMEEVQEWFAVSDLVNKFEVSENTLKRYIRRHEDFLVVKQGNRGKYYIYHDSLKVLKLIKKLYGDNKNEIEVNEYLEENGIAMVINVSDEENTDNRDETLSVNMVDMVKTWNERFDQLEKINHEQNKELKLLKEVVQKQTEYIDHRLNERDRNFMESIRALQEERKSMIETVGTLEQAMEEQNKENKKWWKFW</sequence>
<feature type="coiled-coil region" evidence="1">
    <location>
        <begin position="108"/>
        <end position="185"/>
    </location>
</feature>
<reference evidence="2" key="1">
    <citation type="submission" date="2020-08" db="EMBL/GenBank/DDBJ databases">
        <title>Functional genomics of gut bacteria from endangered species of beetles.</title>
        <authorList>
            <person name="Carlos-Shanley C."/>
        </authorList>
    </citation>
    <scope>NUCLEOTIDE SEQUENCE [LARGE SCALE GENOMIC DNA]</scope>
    <source>
        <strain evidence="2">S00060</strain>
    </source>
</reference>
<gene>
    <name evidence="2" type="ORF">HNP21_004892</name>
</gene>
<comment type="caution">
    <text evidence="2">The sequence shown here is derived from an EMBL/GenBank/DDBJ whole genome shotgun (WGS) entry which is preliminary data.</text>
</comment>
<dbReference type="EMBL" id="JACJHT010000006">
    <property type="protein sequence ID" value="MBA9041762.1"/>
    <property type="molecule type" value="Genomic_DNA"/>
</dbReference>
<evidence type="ECO:0000313" key="3">
    <source>
        <dbReference type="Proteomes" id="UP000543174"/>
    </source>
</evidence>
<dbReference type="Gene3D" id="1.10.1660.10">
    <property type="match status" value="1"/>
</dbReference>
<dbReference type="Proteomes" id="UP000543174">
    <property type="component" value="Unassembled WGS sequence"/>
</dbReference>
<keyword evidence="1" id="KW-0175">Coiled coil</keyword>
<accession>A0A7W3RHH4</accession>
<keyword evidence="3" id="KW-1185">Reference proteome</keyword>
<proteinExistence type="predicted"/>
<name>A0A7W3RHH4_PRIAR</name>
<organism evidence="2 3">
    <name type="scientific">Priestia aryabhattai</name>
    <name type="common">Bacillus aryabhattai</name>
    <dbReference type="NCBI Taxonomy" id="412384"/>
    <lineage>
        <taxon>Bacteria</taxon>
        <taxon>Bacillati</taxon>
        <taxon>Bacillota</taxon>
        <taxon>Bacilli</taxon>
        <taxon>Bacillales</taxon>
        <taxon>Bacillaceae</taxon>
        <taxon>Priestia</taxon>
    </lineage>
</organism>
<evidence type="ECO:0000256" key="1">
    <source>
        <dbReference type="SAM" id="Coils"/>
    </source>
</evidence>